<feature type="transmembrane region" description="Helical" evidence="1">
    <location>
        <begin position="64"/>
        <end position="87"/>
    </location>
</feature>
<keyword evidence="1" id="KW-1133">Transmembrane helix</keyword>
<sequence length="175" mass="20618">MSFYFFFSFSVFLFSNLPPPVSNYFPFFFPFSAFLYIFSLLFLILCLSVCLFHSFSYSMSYSLLSFCSLILCPPLYLFSSFLSLFLFPSFSHSLFSFFSIILFLTLFLFPSFSHSIYFSTSFSLLPSLYFLLFLHLGITTIFSLILNFGELYCQDKFLHGEIIFFMVRYSEITMH</sequence>
<feature type="transmembrane region" description="Helical" evidence="1">
    <location>
        <begin position="33"/>
        <end position="52"/>
    </location>
</feature>
<name>A0A812E2Q9_ACAPH</name>
<dbReference type="Proteomes" id="UP000597762">
    <property type="component" value="Unassembled WGS sequence"/>
</dbReference>
<dbReference type="EMBL" id="CAHIKZ030004867">
    <property type="protein sequence ID" value="CAE1316488.1"/>
    <property type="molecule type" value="Genomic_DNA"/>
</dbReference>
<evidence type="ECO:0000313" key="3">
    <source>
        <dbReference type="Proteomes" id="UP000597762"/>
    </source>
</evidence>
<accession>A0A812E2Q9</accession>
<organism evidence="2 3">
    <name type="scientific">Acanthosepion pharaonis</name>
    <name type="common">Pharaoh cuttlefish</name>
    <name type="synonym">Sepia pharaonis</name>
    <dbReference type="NCBI Taxonomy" id="158019"/>
    <lineage>
        <taxon>Eukaryota</taxon>
        <taxon>Metazoa</taxon>
        <taxon>Spiralia</taxon>
        <taxon>Lophotrochozoa</taxon>
        <taxon>Mollusca</taxon>
        <taxon>Cephalopoda</taxon>
        <taxon>Coleoidea</taxon>
        <taxon>Decapodiformes</taxon>
        <taxon>Sepiida</taxon>
        <taxon>Sepiina</taxon>
        <taxon>Sepiidae</taxon>
        <taxon>Acanthosepion</taxon>
    </lineage>
</organism>
<evidence type="ECO:0000313" key="2">
    <source>
        <dbReference type="EMBL" id="CAE1316488.1"/>
    </source>
</evidence>
<feature type="transmembrane region" description="Helical" evidence="1">
    <location>
        <begin position="124"/>
        <end position="146"/>
    </location>
</feature>
<comment type="caution">
    <text evidence="2">The sequence shown here is derived from an EMBL/GenBank/DDBJ whole genome shotgun (WGS) entry which is preliminary data.</text>
</comment>
<keyword evidence="3" id="KW-1185">Reference proteome</keyword>
<reference evidence="2" key="1">
    <citation type="submission" date="2021-01" db="EMBL/GenBank/DDBJ databases">
        <authorList>
            <person name="Li R."/>
            <person name="Bekaert M."/>
        </authorList>
    </citation>
    <scope>NUCLEOTIDE SEQUENCE</scope>
    <source>
        <strain evidence="2">Farmed</strain>
    </source>
</reference>
<feature type="transmembrane region" description="Helical" evidence="1">
    <location>
        <begin position="93"/>
        <end position="112"/>
    </location>
</feature>
<keyword evidence="1" id="KW-0472">Membrane</keyword>
<dbReference type="AlphaFoldDB" id="A0A812E2Q9"/>
<protein>
    <submittedName>
        <fullName evidence="2">Uncharacterized protein</fullName>
    </submittedName>
</protein>
<keyword evidence="1" id="KW-0812">Transmembrane</keyword>
<gene>
    <name evidence="2" type="ORF">SPHA_67186</name>
</gene>
<evidence type="ECO:0000256" key="1">
    <source>
        <dbReference type="SAM" id="Phobius"/>
    </source>
</evidence>
<proteinExistence type="predicted"/>